<accession>A0A495VWR3</accession>
<comment type="caution">
    <text evidence="1">The sequence shown here is derived from an EMBL/GenBank/DDBJ whole genome shotgun (WGS) entry which is preliminary data.</text>
</comment>
<dbReference type="AlphaFoldDB" id="A0A495VWR3"/>
<proteinExistence type="predicted"/>
<keyword evidence="2" id="KW-1185">Reference proteome</keyword>
<gene>
    <name evidence="1" type="ORF">C8E97_1343</name>
</gene>
<protein>
    <submittedName>
        <fullName evidence="1">Uncharacterized protein</fullName>
    </submittedName>
</protein>
<evidence type="ECO:0000313" key="2">
    <source>
        <dbReference type="Proteomes" id="UP000282084"/>
    </source>
</evidence>
<name>A0A495VWR3_9PSEU</name>
<dbReference type="EMBL" id="RBXO01000001">
    <property type="protein sequence ID" value="RKT52805.1"/>
    <property type="molecule type" value="Genomic_DNA"/>
</dbReference>
<organism evidence="1 2">
    <name type="scientific">Saccharothrix australiensis</name>
    <dbReference type="NCBI Taxonomy" id="2072"/>
    <lineage>
        <taxon>Bacteria</taxon>
        <taxon>Bacillati</taxon>
        <taxon>Actinomycetota</taxon>
        <taxon>Actinomycetes</taxon>
        <taxon>Pseudonocardiales</taxon>
        <taxon>Pseudonocardiaceae</taxon>
        <taxon>Saccharothrix</taxon>
    </lineage>
</organism>
<reference evidence="1 2" key="1">
    <citation type="submission" date="2018-10" db="EMBL/GenBank/DDBJ databases">
        <title>Sequencing the genomes of 1000 actinobacteria strains.</title>
        <authorList>
            <person name="Klenk H.-P."/>
        </authorList>
    </citation>
    <scope>NUCLEOTIDE SEQUENCE [LARGE SCALE GENOMIC DNA]</scope>
    <source>
        <strain evidence="1 2">DSM 43800</strain>
    </source>
</reference>
<evidence type="ECO:0000313" key="1">
    <source>
        <dbReference type="EMBL" id="RKT52805.1"/>
    </source>
</evidence>
<sequence>MIVTGNPGDGKTHLIERLRPALEKVGALVLTDANELTDDYILSEWQKCNSSGRAMVLAINEWPLFVLRRHPRATDFRPLKEALRQVQHAISYNFEPVQGPEGLVRVIDLSLRNVLARTIVFDVIERLTNDRFYVGLSPADPAVMNRNIMRHPQVRERIAMLLEEVARRGHHATMRQLVGFIAFLITGGVNNDTRLATQKSYTYHYAQLAFEGGSGPLFDAIRASFDPAAVTHPRRDIDLWRGTTVAEDWIDGRPPPSIQRLPFDDRIVEYKALKRRFFFEHHDGQSLVTLMPGDERSFDKLVHDGGAGSATVVRDLLLAINRFYQPDCPDTDRERLVLWQSHRFDVKAPSTFLALHEVRHGRFDIRPPKLASWVDEWLPQEQRIIRAFALTAMDEHGDAIAHLLVDRALYLTLVEARWGLGRTSWSRSATRRVTRFVDKVHNSMSLGKTDVVDVRIRNVEKEIEDRFEIQRHPAARYRL</sequence>
<dbReference type="Proteomes" id="UP000282084">
    <property type="component" value="Unassembled WGS sequence"/>
</dbReference>